<dbReference type="GO" id="GO:0032259">
    <property type="term" value="P:methylation"/>
    <property type="evidence" value="ECO:0007669"/>
    <property type="project" value="UniProtKB-KW"/>
</dbReference>
<dbReference type="GO" id="GO:0009307">
    <property type="term" value="P:DNA restriction-modification system"/>
    <property type="evidence" value="ECO:0007669"/>
    <property type="project" value="UniProtKB-KW"/>
</dbReference>
<keyword evidence="4 12" id="KW-0808">Transferase</keyword>
<proteinExistence type="inferred from homology"/>
<dbReference type="PANTHER" id="PTHR42933">
    <property type="entry name" value="SLR6095 PROTEIN"/>
    <property type="match status" value="1"/>
</dbReference>
<evidence type="ECO:0000256" key="1">
    <source>
        <dbReference type="ARBA" id="ARBA00006594"/>
    </source>
</evidence>
<feature type="domain" description="N6 adenine-specific DNA methyltransferase N-terminal" evidence="11">
    <location>
        <begin position="21"/>
        <end position="152"/>
    </location>
</feature>
<evidence type="ECO:0000256" key="5">
    <source>
        <dbReference type="ARBA" id="ARBA00022691"/>
    </source>
</evidence>
<dbReference type="AlphaFoldDB" id="A0AAE3XHT8"/>
<evidence type="ECO:0000259" key="11">
    <source>
        <dbReference type="Pfam" id="PF12161"/>
    </source>
</evidence>
<comment type="catalytic activity">
    <reaction evidence="7">
        <text>a 2'-deoxyadenosine in DNA + S-adenosyl-L-methionine = an N(6)-methyl-2'-deoxyadenosine in DNA + S-adenosyl-L-homocysteine + H(+)</text>
        <dbReference type="Rhea" id="RHEA:15197"/>
        <dbReference type="Rhea" id="RHEA-COMP:12418"/>
        <dbReference type="Rhea" id="RHEA-COMP:12419"/>
        <dbReference type="ChEBI" id="CHEBI:15378"/>
        <dbReference type="ChEBI" id="CHEBI:57856"/>
        <dbReference type="ChEBI" id="CHEBI:59789"/>
        <dbReference type="ChEBI" id="CHEBI:90615"/>
        <dbReference type="ChEBI" id="CHEBI:90616"/>
        <dbReference type="EC" id="2.1.1.72"/>
    </reaction>
</comment>
<keyword evidence="5" id="KW-0949">S-adenosyl-L-methionine</keyword>
<dbReference type="InterPro" id="IPR051537">
    <property type="entry name" value="DNA_Adenine_Mtase"/>
</dbReference>
<dbReference type="PRINTS" id="PR00507">
    <property type="entry name" value="N12N6MTFRASE"/>
</dbReference>
<evidence type="ECO:0000256" key="4">
    <source>
        <dbReference type="ARBA" id="ARBA00022679"/>
    </source>
</evidence>
<keyword evidence="8" id="KW-0175">Coiled coil</keyword>
<comment type="caution">
    <text evidence="12">The sequence shown here is derived from an EMBL/GenBank/DDBJ whole genome shotgun (WGS) entry which is preliminary data.</text>
</comment>
<dbReference type="EC" id="2.1.1.72" evidence="2"/>
<evidence type="ECO:0000256" key="8">
    <source>
        <dbReference type="SAM" id="Coils"/>
    </source>
</evidence>
<sequence>MTRSTSSNNSASPRLLNRELLERELWKAADILRGTIDSSDYKNYIFALLFLKRLSDRFEEEAQSILKETGDYDLAYNDPDEHRFYVPEEARWPYLMTVSEDIGQALNVATHALANANKTLEGVLDIVDFNDERRLGGKTNIESILGKLVRHFDQIPLGNASFGEPDLLGRAYEYLIEKFADDAGKKGGEFYTPKTVVELLIALLEPQEGMRINDPACGSGGILIEAAHYVENQVYGESKRPRDQLLNVALYGQEKNVNTWAIAKMNMLLHDYPDAEIRHGDTFSDPMPPVGGQPGALMLFDIVAANPPFSLKQWKPDKWGSTDPFGRFTHGTPPASKGDYAFIQHMLATLVPGGRAGIITAHGVLFRGGEEERIRRSILKADQLEAIIGLPANLFYGTGIPAAILLFNRAKPKERQGRVLFIDASKDFQAGKKQNKLHGEHIGRTVAAFKAFEDVDGYSRVVMLKEIEDNEWNLNISRYVSSSAVAEEIDLQATLDRLKELEQDREAARARVNGYLKVLGIKV</sequence>
<gene>
    <name evidence="12" type="ORF">J2Y00_004928</name>
</gene>
<evidence type="ECO:0000256" key="9">
    <source>
        <dbReference type="SAM" id="Phobius"/>
    </source>
</evidence>
<feature type="domain" description="DNA methylase adenine-specific" evidence="10">
    <location>
        <begin position="165"/>
        <end position="487"/>
    </location>
</feature>
<evidence type="ECO:0000313" key="12">
    <source>
        <dbReference type="EMBL" id="MDR6221296.1"/>
    </source>
</evidence>
<dbReference type="Gene3D" id="1.20.1260.30">
    <property type="match status" value="1"/>
</dbReference>
<keyword evidence="9" id="KW-0812">Transmembrane</keyword>
<evidence type="ECO:0000256" key="2">
    <source>
        <dbReference type="ARBA" id="ARBA00011900"/>
    </source>
</evidence>
<dbReference type="Pfam" id="PF12161">
    <property type="entry name" value="HsdM_N"/>
    <property type="match status" value="1"/>
</dbReference>
<keyword evidence="6" id="KW-0680">Restriction system</keyword>
<evidence type="ECO:0000256" key="7">
    <source>
        <dbReference type="ARBA" id="ARBA00047942"/>
    </source>
</evidence>
<reference evidence="12" key="1">
    <citation type="submission" date="2023-07" db="EMBL/GenBank/DDBJ databases">
        <title>Sorghum-associated microbial communities from plants grown in Nebraska, USA.</title>
        <authorList>
            <person name="Schachtman D."/>
        </authorList>
    </citation>
    <scope>NUCLEOTIDE SEQUENCE</scope>
    <source>
        <strain evidence="12">BE330</strain>
    </source>
</reference>
<dbReference type="Proteomes" id="UP001185331">
    <property type="component" value="Unassembled WGS sequence"/>
</dbReference>
<dbReference type="GO" id="GO:0009007">
    <property type="term" value="F:site-specific DNA-methyltransferase (adenine-specific) activity"/>
    <property type="evidence" value="ECO:0007669"/>
    <property type="project" value="UniProtKB-EC"/>
</dbReference>
<dbReference type="EMBL" id="JAVDQK010000028">
    <property type="protein sequence ID" value="MDR6221296.1"/>
    <property type="molecule type" value="Genomic_DNA"/>
</dbReference>
<name>A0AAE3XHT8_9DEIO</name>
<dbReference type="PANTHER" id="PTHR42933:SF3">
    <property type="entry name" value="TYPE I RESTRICTION ENZYME MJAVIII METHYLASE SUBUNIT"/>
    <property type="match status" value="1"/>
</dbReference>
<dbReference type="SUPFAM" id="SSF53335">
    <property type="entry name" value="S-adenosyl-L-methionine-dependent methyltransferases"/>
    <property type="match status" value="1"/>
</dbReference>
<dbReference type="InterPro" id="IPR003356">
    <property type="entry name" value="DNA_methylase_A-5"/>
</dbReference>
<dbReference type="RefSeq" id="WP_309859027.1">
    <property type="nucleotide sequence ID" value="NZ_JAVDQJ010000026.1"/>
</dbReference>
<evidence type="ECO:0000313" key="13">
    <source>
        <dbReference type="Proteomes" id="UP001185331"/>
    </source>
</evidence>
<evidence type="ECO:0000259" key="10">
    <source>
        <dbReference type="Pfam" id="PF02384"/>
    </source>
</evidence>
<feature type="transmembrane region" description="Helical" evidence="9">
    <location>
        <begin position="386"/>
        <end position="408"/>
    </location>
</feature>
<dbReference type="InterPro" id="IPR029063">
    <property type="entry name" value="SAM-dependent_MTases_sf"/>
</dbReference>
<evidence type="ECO:0000256" key="6">
    <source>
        <dbReference type="ARBA" id="ARBA00022747"/>
    </source>
</evidence>
<feature type="coiled-coil region" evidence="8">
    <location>
        <begin position="484"/>
        <end position="518"/>
    </location>
</feature>
<keyword evidence="9" id="KW-0472">Membrane</keyword>
<dbReference type="Pfam" id="PF02384">
    <property type="entry name" value="N6_Mtase"/>
    <property type="match status" value="1"/>
</dbReference>
<dbReference type="GO" id="GO:0008170">
    <property type="term" value="F:N-methyltransferase activity"/>
    <property type="evidence" value="ECO:0007669"/>
    <property type="project" value="InterPro"/>
</dbReference>
<protein>
    <recommendedName>
        <fullName evidence="2">site-specific DNA-methyltransferase (adenine-specific)</fullName>
        <ecNumber evidence="2">2.1.1.72</ecNumber>
    </recommendedName>
</protein>
<keyword evidence="9" id="KW-1133">Transmembrane helix</keyword>
<organism evidence="12 13">
    <name type="scientific">Deinococcus soli</name>
    <name type="common">ex Cha et al. 2016</name>
    <dbReference type="NCBI Taxonomy" id="1309411"/>
    <lineage>
        <taxon>Bacteria</taxon>
        <taxon>Thermotogati</taxon>
        <taxon>Deinococcota</taxon>
        <taxon>Deinococci</taxon>
        <taxon>Deinococcales</taxon>
        <taxon>Deinococcaceae</taxon>
        <taxon>Deinococcus</taxon>
    </lineage>
</organism>
<dbReference type="InterPro" id="IPR022749">
    <property type="entry name" value="D12N6_MeTrfase_N"/>
</dbReference>
<dbReference type="InterPro" id="IPR038333">
    <property type="entry name" value="T1MK-like_N_sf"/>
</dbReference>
<accession>A0AAE3XHT8</accession>
<comment type="similarity">
    <text evidence="1">Belongs to the N(4)/N(6)-methyltransferase family.</text>
</comment>
<evidence type="ECO:0000256" key="3">
    <source>
        <dbReference type="ARBA" id="ARBA00022603"/>
    </source>
</evidence>
<dbReference type="Gene3D" id="3.40.50.150">
    <property type="entry name" value="Vaccinia Virus protein VP39"/>
    <property type="match status" value="1"/>
</dbReference>
<keyword evidence="3 12" id="KW-0489">Methyltransferase</keyword>
<dbReference type="GO" id="GO:0003677">
    <property type="term" value="F:DNA binding"/>
    <property type="evidence" value="ECO:0007669"/>
    <property type="project" value="InterPro"/>
</dbReference>